<protein>
    <recommendedName>
        <fullName evidence="4">FtsK domain-containing protein</fullName>
    </recommendedName>
</protein>
<keyword evidence="2 3" id="KW-0067">ATP-binding</keyword>
<proteinExistence type="predicted"/>
<dbReference type="Pfam" id="PF01580">
    <property type="entry name" value="FtsK_SpoIIIE"/>
    <property type="match status" value="1"/>
</dbReference>
<dbReference type="InterPro" id="IPR002543">
    <property type="entry name" value="FtsK_dom"/>
</dbReference>
<evidence type="ECO:0000256" key="2">
    <source>
        <dbReference type="ARBA" id="ARBA00022840"/>
    </source>
</evidence>
<dbReference type="InterPro" id="IPR027417">
    <property type="entry name" value="P-loop_NTPase"/>
</dbReference>
<keyword evidence="6" id="KW-1185">Reference proteome</keyword>
<keyword evidence="1 3" id="KW-0547">Nucleotide-binding</keyword>
<dbReference type="PANTHER" id="PTHR22683:SF41">
    <property type="entry name" value="DNA TRANSLOCASE FTSK"/>
    <property type="match status" value="1"/>
</dbReference>
<dbReference type="PROSITE" id="PS50901">
    <property type="entry name" value="FTSK"/>
    <property type="match status" value="1"/>
</dbReference>
<comment type="caution">
    <text evidence="5">The sequence shown here is derived from an EMBL/GenBank/DDBJ whole genome shotgun (WGS) entry which is preliminary data.</text>
</comment>
<organism evidence="5 6">
    <name type="scientific">Neokomagataea anthophila</name>
    <dbReference type="NCBI Taxonomy" id="2826925"/>
    <lineage>
        <taxon>Bacteria</taxon>
        <taxon>Pseudomonadati</taxon>
        <taxon>Pseudomonadota</taxon>
        <taxon>Alphaproteobacteria</taxon>
        <taxon>Acetobacterales</taxon>
        <taxon>Acetobacteraceae</taxon>
        <taxon>Neokomagataea</taxon>
    </lineage>
</organism>
<dbReference type="InterPro" id="IPR050206">
    <property type="entry name" value="FtsK/SpoIIIE/SftA"/>
</dbReference>
<evidence type="ECO:0000313" key="5">
    <source>
        <dbReference type="EMBL" id="MBR0560715.1"/>
    </source>
</evidence>
<sequence length="913" mass="98444">MASEGIATAQKGVRATGAGLAAAVPPAAQALEDGLALLAGPYRAQNFPSTVDALRKKVAADFLKLPLVHSASFGSDFVFGAPVDRTQAWDEWSPTPVPNLTRSNNDAALLRWGGGNQTEPDCLPFCALPLIGDRSWVIRSDNASVDRAQKLMQALVLRLACALPQMSRFTLLDPLNYGAVFPMRRSLPNVRDIDADPGRGLAEIHDDMRRIVADVIGYLDNFEALPPEIKAAERYEFVVAANCPEASQYTPEVIRRLIDIGRAGPRAGRYLILHINVDAPLPHGVDLGALGDPHVIDLTKNQNTHADVPPSAALQQKILASIQSAKPQTRSAGFGDILPASDALWHGDATVRIETSLSGRNDGVRVTFGERERGTGIVHGVLAATAGAGKSNLLHALILGATATYSPEELQLYLLDLKQGVEFQSYRSLPHAAVVAFNSDPALARAVLSELKVEMERRFDTLFRPAGVQKLEEYRTAGSPYGPAPRILLIVDEYQVLFQDGDTTEVSDNLRQLSQQGRAAGVHMLLVSQTFRAQGMQFSEQIFNNVQLRLAMSLSAGTAQSLTEFEREGKALIRNCDAPGKVLVNDHAGRDGNNALGQVVHVTTEDREALLSEFGRLAATWPEEKRAQWPKTQLFDGNSAPPLAEMTLAQAMSRTGSALAASDLTALAALTAAQGGFDLPDWRAGDRPLPISLGRAYAMHGEALCVLGRLPAQNLLLLGSLSKTRANFLAGVIQSLKCLDVDTTGPILIIDGSGDPEIDALVASFGDRAQVLRNEADMTSALKNGEGHDVLLMLEPDRIGGFLRPTDVLRRSVLCDLLDQRLRDGPRAGQHTICLFSTLKAMENVVGRRGVSAFSWRGTTQVSREDSQDLLGSRLASSLERVGRGPRPALLADINNNRNTRFLPWDAVSSAPN</sequence>
<gene>
    <name evidence="5" type="ORF">KB213_11710</name>
</gene>
<evidence type="ECO:0000256" key="3">
    <source>
        <dbReference type="PROSITE-ProRule" id="PRU00289"/>
    </source>
</evidence>
<dbReference type="Proteomes" id="UP000677812">
    <property type="component" value="Unassembled WGS sequence"/>
</dbReference>
<evidence type="ECO:0000313" key="6">
    <source>
        <dbReference type="Proteomes" id="UP000677812"/>
    </source>
</evidence>
<dbReference type="SUPFAM" id="SSF52540">
    <property type="entry name" value="P-loop containing nucleoside triphosphate hydrolases"/>
    <property type="match status" value="1"/>
</dbReference>
<dbReference type="PANTHER" id="PTHR22683">
    <property type="entry name" value="SPORULATION PROTEIN RELATED"/>
    <property type="match status" value="1"/>
</dbReference>
<evidence type="ECO:0000256" key="1">
    <source>
        <dbReference type="ARBA" id="ARBA00022741"/>
    </source>
</evidence>
<dbReference type="Gene3D" id="3.40.50.300">
    <property type="entry name" value="P-loop containing nucleotide triphosphate hydrolases"/>
    <property type="match status" value="1"/>
</dbReference>
<evidence type="ECO:0000259" key="4">
    <source>
        <dbReference type="PROSITE" id="PS50901"/>
    </source>
</evidence>
<reference evidence="5 6" key="1">
    <citation type="submission" date="2021-04" db="EMBL/GenBank/DDBJ databases">
        <title>The complete genome sequence of Neokomagataea sp. TBRC 2177.</title>
        <authorList>
            <person name="Charoenyingcharoen P."/>
            <person name="Yukphan P."/>
        </authorList>
    </citation>
    <scope>NUCLEOTIDE SEQUENCE [LARGE SCALE GENOMIC DNA]</scope>
    <source>
        <strain evidence="5 6">TBRC 2177</strain>
    </source>
</reference>
<feature type="domain" description="FtsK" evidence="4">
    <location>
        <begin position="361"/>
        <end position="561"/>
    </location>
</feature>
<name>A0ABS5E9Y5_9PROT</name>
<dbReference type="EMBL" id="JAGRQH010000016">
    <property type="protein sequence ID" value="MBR0560715.1"/>
    <property type="molecule type" value="Genomic_DNA"/>
</dbReference>
<dbReference type="RefSeq" id="WP_211683377.1">
    <property type="nucleotide sequence ID" value="NZ_JAGRQH010000016.1"/>
</dbReference>
<feature type="binding site" evidence="3">
    <location>
        <begin position="384"/>
        <end position="391"/>
    </location>
    <ligand>
        <name>ATP</name>
        <dbReference type="ChEBI" id="CHEBI:30616"/>
    </ligand>
</feature>
<accession>A0ABS5E9Y5</accession>